<dbReference type="EnsemblPlants" id="KQL29431">
    <property type="protein sequence ID" value="KQL29431"/>
    <property type="gene ID" value="SETIT_020533mg"/>
</dbReference>
<keyword evidence="2" id="KW-1185">Reference proteome</keyword>
<dbReference type="AlphaFoldDB" id="K3Z1W5"/>
<dbReference type="Proteomes" id="UP000004995">
    <property type="component" value="Unassembled WGS sequence"/>
</dbReference>
<sequence>MLQHSMWITHLALTLRSGKKRLVLRALILTLFSIPFSKHRL</sequence>
<dbReference type="Gramene" id="KQL29431">
    <property type="protein sequence ID" value="KQL29431"/>
    <property type="gene ID" value="SETIT_020533mg"/>
</dbReference>
<dbReference type="HOGENOM" id="CLU_3280419_0_0_1"/>
<name>K3Z1W5_SETIT</name>
<reference evidence="1" key="2">
    <citation type="submission" date="2018-08" db="UniProtKB">
        <authorList>
            <consortium name="EnsemblPlants"/>
        </authorList>
    </citation>
    <scope>IDENTIFICATION</scope>
    <source>
        <strain evidence="1">Yugu1</strain>
    </source>
</reference>
<dbReference type="InParanoid" id="K3Z1W5"/>
<accession>K3Z1W5</accession>
<evidence type="ECO:0000313" key="1">
    <source>
        <dbReference type="EnsemblPlants" id="KQL29431"/>
    </source>
</evidence>
<reference evidence="2" key="1">
    <citation type="journal article" date="2012" name="Nat. Biotechnol.">
        <title>Reference genome sequence of the model plant Setaria.</title>
        <authorList>
            <person name="Bennetzen J.L."/>
            <person name="Schmutz J."/>
            <person name="Wang H."/>
            <person name="Percifield R."/>
            <person name="Hawkins J."/>
            <person name="Pontaroli A.C."/>
            <person name="Estep M."/>
            <person name="Feng L."/>
            <person name="Vaughn J.N."/>
            <person name="Grimwood J."/>
            <person name="Jenkins J."/>
            <person name="Barry K."/>
            <person name="Lindquist E."/>
            <person name="Hellsten U."/>
            <person name="Deshpande S."/>
            <person name="Wang X."/>
            <person name="Wu X."/>
            <person name="Mitros T."/>
            <person name="Triplett J."/>
            <person name="Yang X."/>
            <person name="Ye C.Y."/>
            <person name="Mauro-Herrera M."/>
            <person name="Wang L."/>
            <person name="Li P."/>
            <person name="Sharma M."/>
            <person name="Sharma R."/>
            <person name="Ronald P.C."/>
            <person name="Panaud O."/>
            <person name="Kellogg E.A."/>
            <person name="Brutnell T.P."/>
            <person name="Doust A.N."/>
            <person name="Tuskan G.A."/>
            <person name="Rokhsar D."/>
            <person name="Devos K.M."/>
        </authorList>
    </citation>
    <scope>NUCLEOTIDE SEQUENCE [LARGE SCALE GENOMIC DNA]</scope>
    <source>
        <strain evidence="2">cv. Yugu1</strain>
    </source>
</reference>
<proteinExistence type="predicted"/>
<evidence type="ECO:0000313" key="2">
    <source>
        <dbReference type="Proteomes" id="UP000004995"/>
    </source>
</evidence>
<protein>
    <submittedName>
        <fullName evidence="1">Uncharacterized protein</fullName>
    </submittedName>
</protein>
<dbReference type="EMBL" id="AGNK02000241">
    <property type="status" value="NOT_ANNOTATED_CDS"/>
    <property type="molecule type" value="Genomic_DNA"/>
</dbReference>
<organism evidence="1 2">
    <name type="scientific">Setaria italica</name>
    <name type="common">Foxtail millet</name>
    <name type="synonym">Panicum italicum</name>
    <dbReference type="NCBI Taxonomy" id="4555"/>
    <lineage>
        <taxon>Eukaryota</taxon>
        <taxon>Viridiplantae</taxon>
        <taxon>Streptophyta</taxon>
        <taxon>Embryophyta</taxon>
        <taxon>Tracheophyta</taxon>
        <taxon>Spermatophyta</taxon>
        <taxon>Magnoliopsida</taxon>
        <taxon>Liliopsida</taxon>
        <taxon>Poales</taxon>
        <taxon>Poaceae</taxon>
        <taxon>PACMAD clade</taxon>
        <taxon>Panicoideae</taxon>
        <taxon>Panicodae</taxon>
        <taxon>Paniceae</taxon>
        <taxon>Cenchrinae</taxon>
        <taxon>Setaria</taxon>
    </lineage>
</organism>